<sequence>MREENSKQERVRIQQVQTLSHDWYLLQKTTFDYLRQDGEWQTQTRETYDRGDGATILLYNKIKRTVILIRQFRFPTYREGHDGFLIEAAAGLLEQASAEQRIRAEVEEETGYRVGQVHKVFEAFMSPGSVTERLHFFVAEYDPASRIGDGGGLAHEGEDIEVLELPLAQALQMVADGRICDGKTIMLLQYAQLHLMPRKLGLQILIAGPYRSGTGDDPALMAANVAAMEAVCLPLYAKGHMPVLGEWLALPMLALAGSTRVGDAVYEELFHAHATRLLSHCDAVLRLGGASQGADQMVAVARSLGLPVFFSLDAILLA</sequence>
<feature type="binding site" evidence="9">
    <location>
        <position position="90"/>
    </location>
    <ligand>
        <name>Mg(2+)</name>
        <dbReference type="ChEBI" id="CHEBI:18420"/>
        <label>1</label>
    </ligand>
</feature>
<dbReference type="PROSITE" id="PS51462">
    <property type="entry name" value="NUDIX"/>
    <property type="match status" value="1"/>
</dbReference>
<evidence type="ECO:0000256" key="6">
    <source>
        <dbReference type="ARBA" id="ARBA00022801"/>
    </source>
</evidence>
<dbReference type="GO" id="GO:0046872">
    <property type="term" value="F:metal ion binding"/>
    <property type="evidence" value="ECO:0007669"/>
    <property type="project" value="UniProtKB-KW"/>
</dbReference>
<evidence type="ECO:0000256" key="5">
    <source>
        <dbReference type="ARBA" id="ARBA00016377"/>
    </source>
</evidence>
<feature type="short sequence motif" description="Nudix box" evidence="10">
    <location>
        <begin position="91"/>
        <end position="112"/>
    </location>
</feature>
<proteinExistence type="inferred from homology"/>
<dbReference type="InterPro" id="IPR015797">
    <property type="entry name" value="NUDIX_hydrolase-like_dom_sf"/>
</dbReference>
<dbReference type="Gene3D" id="3.90.79.10">
    <property type="entry name" value="Nucleoside Triphosphate Pyrophosphohydrolase"/>
    <property type="match status" value="1"/>
</dbReference>
<evidence type="ECO:0000256" key="10">
    <source>
        <dbReference type="PIRSR" id="PIRSR604385-3"/>
    </source>
</evidence>
<evidence type="ECO:0000259" key="11">
    <source>
        <dbReference type="PROSITE" id="PS51462"/>
    </source>
</evidence>
<dbReference type="EMBL" id="LFKP01000011">
    <property type="protein sequence ID" value="OHV95222.1"/>
    <property type="molecule type" value="Genomic_DNA"/>
</dbReference>
<comment type="cofactor">
    <cofactor evidence="2 9">
        <name>Mg(2+)</name>
        <dbReference type="ChEBI" id="CHEBI:18420"/>
    </cofactor>
</comment>
<dbReference type="GO" id="GO:0019693">
    <property type="term" value="P:ribose phosphate metabolic process"/>
    <property type="evidence" value="ECO:0007669"/>
    <property type="project" value="TreeGrafter"/>
</dbReference>
<dbReference type="GO" id="GO:0005829">
    <property type="term" value="C:cytosol"/>
    <property type="evidence" value="ECO:0007669"/>
    <property type="project" value="TreeGrafter"/>
</dbReference>
<evidence type="ECO:0000256" key="1">
    <source>
        <dbReference type="ARBA" id="ARBA00000847"/>
    </source>
</evidence>
<dbReference type="GO" id="GO:0016818">
    <property type="term" value="F:hydrolase activity, acting on acid anhydrides, in phosphorus-containing anhydrides"/>
    <property type="evidence" value="ECO:0007669"/>
    <property type="project" value="InterPro"/>
</dbReference>
<evidence type="ECO:0000256" key="4">
    <source>
        <dbReference type="ARBA" id="ARBA00011738"/>
    </source>
</evidence>
<organism evidence="12 13">
    <name type="scientific">Janthinobacterium lividum</name>
    <dbReference type="NCBI Taxonomy" id="29581"/>
    <lineage>
        <taxon>Bacteria</taxon>
        <taxon>Pseudomonadati</taxon>
        <taxon>Pseudomonadota</taxon>
        <taxon>Betaproteobacteria</taxon>
        <taxon>Burkholderiales</taxon>
        <taxon>Oxalobacteraceae</taxon>
        <taxon>Janthinobacterium</taxon>
    </lineage>
</organism>
<dbReference type="Gene3D" id="3.40.50.10400">
    <property type="entry name" value="Hypothetical protein PA1492"/>
    <property type="match status" value="1"/>
</dbReference>
<keyword evidence="9" id="KW-0479">Metal-binding</keyword>
<dbReference type="Proteomes" id="UP000179840">
    <property type="component" value="Unassembled WGS sequence"/>
</dbReference>
<evidence type="ECO:0000256" key="7">
    <source>
        <dbReference type="ARBA" id="ARBA00032162"/>
    </source>
</evidence>
<feature type="binding site" evidence="9">
    <location>
        <position position="105"/>
    </location>
    <ligand>
        <name>Mg(2+)</name>
        <dbReference type="ChEBI" id="CHEBI:18420"/>
        <label>1</label>
    </ligand>
</feature>
<name>A0A1S1U442_9BURK</name>
<dbReference type="SUPFAM" id="SSF55811">
    <property type="entry name" value="Nudix"/>
    <property type="match status" value="1"/>
</dbReference>
<dbReference type="PANTHER" id="PTHR11839:SF18">
    <property type="entry name" value="NUDIX HYDROLASE DOMAIN-CONTAINING PROTEIN"/>
    <property type="match status" value="1"/>
</dbReference>
<evidence type="ECO:0000256" key="3">
    <source>
        <dbReference type="ARBA" id="ARBA00007275"/>
    </source>
</evidence>
<dbReference type="InterPro" id="IPR004385">
    <property type="entry name" value="NDP_pyrophosphatase"/>
</dbReference>
<dbReference type="AlphaFoldDB" id="A0A1S1U442"/>
<comment type="caution">
    <text evidence="12">The sequence shown here is derived from an EMBL/GenBank/DDBJ whole genome shotgun (WGS) entry which is preliminary data.</text>
</comment>
<comment type="similarity">
    <text evidence="3">Belongs to the Nudix hydrolase family. NudK subfamily.</text>
</comment>
<dbReference type="CDD" id="cd24157">
    <property type="entry name" value="NUDIX_GDPMK"/>
    <property type="match status" value="1"/>
</dbReference>
<evidence type="ECO:0000313" key="13">
    <source>
        <dbReference type="Proteomes" id="UP000179840"/>
    </source>
</evidence>
<comment type="subunit">
    <text evidence="4">Homodimer.</text>
</comment>
<evidence type="ECO:0000256" key="2">
    <source>
        <dbReference type="ARBA" id="ARBA00001946"/>
    </source>
</evidence>
<feature type="domain" description="Nudix hydrolase" evidence="11">
    <location>
        <begin position="49"/>
        <end position="187"/>
    </location>
</feature>
<protein>
    <recommendedName>
        <fullName evidence="5">GDP-mannose pyrophosphatase</fullName>
    </recommendedName>
    <alternativeName>
        <fullName evidence="7">GDP-mannose hydrolase</fullName>
    </alternativeName>
    <alternativeName>
        <fullName evidence="8">GDPMK</fullName>
    </alternativeName>
</protein>
<keyword evidence="6" id="KW-0378">Hydrolase</keyword>
<reference evidence="12 13" key="1">
    <citation type="submission" date="2015-06" db="EMBL/GenBank/DDBJ databases">
        <title>Draft genome sequencing of a biphenyl-degrading bacterium, Janthinobacterium lividum MEG1.</title>
        <authorList>
            <person name="Shimodaira J."/>
            <person name="Hatta T."/>
        </authorList>
    </citation>
    <scope>NUCLEOTIDE SEQUENCE [LARGE SCALE GENOMIC DNA]</scope>
    <source>
        <strain evidence="12 13">MEG1</strain>
    </source>
</reference>
<dbReference type="PANTHER" id="PTHR11839">
    <property type="entry name" value="UDP/ADP-SUGAR PYROPHOSPHATASE"/>
    <property type="match status" value="1"/>
</dbReference>
<feature type="binding site" evidence="9">
    <location>
        <position position="109"/>
    </location>
    <ligand>
        <name>Mg(2+)</name>
        <dbReference type="ChEBI" id="CHEBI:18420"/>
        <label>1</label>
    </ligand>
</feature>
<evidence type="ECO:0000256" key="8">
    <source>
        <dbReference type="ARBA" id="ARBA00032272"/>
    </source>
</evidence>
<comment type="catalytic activity">
    <reaction evidence="1">
        <text>GDP-alpha-D-mannose + H2O = alpha-D-mannose 1-phosphate + GMP + 2 H(+)</text>
        <dbReference type="Rhea" id="RHEA:27978"/>
        <dbReference type="ChEBI" id="CHEBI:15377"/>
        <dbReference type="ChEBI" id="CHEBI:15378"/>
        <dbReference type="ChEBI" id="CHEBI:57527"/>
        <dbReference type="ChEBI" id="CHEBI:58115"/>
        <dbReference type="ChEBI" id="CHEBI:58409"/>
    </reaction>
</comment>
<dbReference type="GO" id="GO:0006753">
    <property type="term" value="P:nucleoside phosphate metabolic process"/>
    <property type="evidence" value="ECO:0007669"/>
    <property type="project" value="TreeGrafter"/>
</dbReference>
<dbReference type="InterPro" id="IPR000086">
    <property type="entry name" value="NUDIX_hydrolase_dom"/>
</dbReference>
<dbReference type="NCBIfam" id="TIGR00052">
    <property type="entry name" value="nudix-type nucleoside diphosphatase, YffH/AdpP family"/>
    <property type="match status" value="1"/>
</dbReference>
<gene>
    <name evidence="12" type="ORF">AKG95_23460</name>
</gene>
<accession>A0A1S1U442</accession>
<evidence type="ECO:0000313" key="12">
    <source>
        <dbReference type="EMBL" id="OHV95222.1"/>
    </source>
</evidence>
<evidence type="ECO:0000256" key="9">
    <source>
        <dbReference type="PIRSR" id="PIRSR604385-2"/>
    </source>
</evidence>
<keyword evidence="9" id="KW-0460">Magnesium</keyword>
<feature type="binding site" evidence="9">
    <location>
        <position position="158"/>
    </location>
    <ligand>
        <name>Mg(2+)</name>
        <dbReference type="ChEBI" id="CHEBI:18420"/>
        <label>1</label>
    </ligand>
</feature>